<organism evidence="9 10">
    <name type="scientific">Sphingobium yanoikuyae</name>
    <name type="common">Sphingomonas yanoikuyae</name>
    <dbReference type="NCBI Taxonomy" id="13690"/>
    <lineage>
        <taxon>Bacteria</taxon>
        <taxon>Pseudomonadati</taxon>
        <taxon>Pseudomonadota</taxon>
        <taxon>Alphaproteobacteria</taxon>
        <taxon>Sphingomonadales</taxon>
        <taxon>Sphingomonadaceae</taxon>
        <taxon>Sphingobium</taxon>
    </lineage>
</organism>
<dbReference type="SUPFAM" id="SSF48264">
    <property type="entry name" value="Cytochrome P450"/>
    <property type="match status" value="1"/>
</dbReference>
<dbReference type="Pfam" id="PF00067">
    <property type="entry name" value="p450"/>
    <property type="match status" value="1"/>
</dbReference>
<evidence type="ECO:0000313" key="10">
    <source>
        <dbReference type="Proteomes" id="UP000219422"/>
    </source>
</evidence>
<dbReference type="GO" id="GO:0004497">
    <property type="term" value="F:monooxygenase activity"/>
    <property type="evidence" value="ECO:0007669"/>
    <property type="project" value="UniProtKB-KW"/>
</dbReference>
<protein>
    <submittedName>
        <fullName evidence="9">Linalool 8-monooxygenase</fullName>
    </submittedName>
</protein>
<comment type="function">
    <text evidence="7">Cytochromes P450 are a group of heme-thiolate monooxygenases. They oxidize a variety of structurally unrelated compounds, including steroids, fatty acids, and xenobiotics.</text>
</comment>
<dbReference type="Proteomes" id="UP000219422">
    <property type="component" value="Chromosome"/>
</dbReference>
<dbReference type="EMBL" id="CP023741">
    <property type="protein sequence ID" value="ATI80614.1"/>
    <property type="molecule type" value="Genomic_DNA"/>
</dbReference>
<dbReference type="InterPro" id="IPR017972">
    <property type="entry name" value="Cyt_P450_CS"/>
</dbReference>
<gene>
    <name evidence="9" type="ORF">A6768_11830</name>
</gene>
<sequence>MNAAPAPALSAPDLKDPDLYLDRAPHDVFEQLRREKPVYWNPESDGAGFWSLTRYADIVEVSRNPALFSSAHENGGHRIFNENVVGLTGAGESAIGTPFISIDPPTHTQYRKFIMPAVAPGRLAGIEERIRERCLALVGKIPLGETVDLVPLLSAPLPLLTLCELFDLPADMWVKLYDWTNAFVGEDDPDFRQSPEAMAAILGEFMTFCGQLFEERRARPGQDLATLLATMEVNGEPVTLREFIGNMILALVGANETTRNSLSHSVVAFAENPDQWERIRAEPDLLKNAVREMVRYASPVMHMRRTAMADTEIGGQSIAKGDKVVMWYIAANRDESVFPDPHRFDIGRGNIQHLGFGTGQHVCVGSRLAEMQLRVAFGILAERVTGFAVQSPPRRFRSNFINGLKNLDVVLAPA</sequence>
<evidence type="ECO:0000256" key="2">
    <source>
        <dbReference type="ARBA" id="ARBA00022617"/>
    </source>
</evidence>
<evidence type="ECO:0000313" key="9">
    <source>
        <dbReference type="EMBL" id="ATI80614.1"/>
    </source>
</evidence>
<accession>A0A291MZM7</accession>
<evidence type="ECO:0000256" key="3">
    <source>
        <dbReference type="ARBA" id="ARBA00022723"/>
    </source>
</evidence>
<keyword evidence="3 8" id="KW-0479">Metal-binding</keyword>
<dbReference type="GO" id="GO:0005506">
    <property type="term" value="F:iron ion binding"/>
    <property type="evidence" value="ECO:0007669"/>
    <property type="project" value="InterPro"/>
</dbReference>
<dbReference type="GO" id="GO:0020037">
    <property type="term" value="F:heme binding"/>
    <property type="evidence" value="ECO:0007669"/>
    <property type="project" value="InterPro"/>
</dbReference>
<dbReference type="InterPro" id="IPR002397">
    <property type="entry name" value="Cyt_P450_B"/>
</dbReference>
<dbReference type="RefSeq" id="WP_097383739.1">
    <property type="nucleotide sequence ID" value="NZ_CP023741.1"/>
</dbReference>
<dbReference type="PANTHER" id="PTHR46696:SF1">
    <property type="entry name" value="CYTOCHROME P450 YJIB-RELATED"/>
    <property type="match status" value="1"/>
</dbReference>
<evidence type="ECO:0000256" key="1">
    <source>
        <dbReference type="ARBA" id="ARBA00010617"/>
    </source>
</evidence>
<keyword evidence="5 8" id="KW-0408">Iron</keyword>
<dbReference type="PROSITE" id="PS00086">
    <property type="entry name" value="CYTOCHROME_P450"/>
    <property type="match status" value="1"/>
</dbReference>
<proteinExistence type="inferred from homology"/>
<reference evidence="9 10" key="1">
    <citation type="submission" date="2017-10" db="EMBL/GenBank/DDBJ databases">
        <title>Sphingobium yanoikuyae S72.</title>
        <authorList>
            <person name="Sanchez E."/>
            <person name="Bustos P."/>
            <person name="Mendoza P."/>
            <person name="Guo X."/>
            <person name="Mendoza A."/>
        </authorList>
    </citation>
    <scope>NUCLEOTIDE SEQUENCE [LARGE SCALE GENOMIC DNA]</scope>
    <source>
        <strain evidence="9 10">S72</strain>
    </source>
</reference>
<comment type="similarity">
    <text evidence="1 8">Belongs to the cytochrome P450 family.</text>
</comment>
<dbReference type="PANTHER" id="PTHR46696">
    <property type="entry name" value="P450, PUTATIVE (EUROFUNG)-RELATED"/>
    <property type="match status" value="1"/>
</dbReference>
<keyword evidence="2 8" id="KW-0349">Heme</keyword>
<dbReference type="AlphaFoldDB" id="A0A291MZM7"/>
<dbReference type="FunFam" id="1.10.630.10:FF:000018">
    <property type="entry name" value="Cytochrome P450 monooxygenase"/>
    <property type="match status" value="1"/>
</dbReference>
<dbReference type="Gene3D" id="1.10.630.10">
    <property type="entry name" value="Cytochrome P450"/>
    <property type="match status" value="1"/>
</dbReference>
<evidence type="ECO:0000256" key="7">
    <source>
        <dbReference type="ARBA" id="ARBA00043906"/>
    </source>
</evidence>
<evidence type="ECO:0000256" key="5">
    <source>
        <dbReference type="ARBA" id="ARBA00023004"/>
    </source>
</evidence>
<dbReference type="KEGG" id="sya:A6768_11830"/>
<dbReference type="CDD" id="cd11033">
    <property type="entry name" value="CYP142-like"/>
    <property type="match status" value="1"/>
</dbReference>
<evidence type="ECO:0000256" key="6">
    <source>
        <dbReference type="ARBA" id="ARBA00023033"/>
    </source>
</evidence>
<keyword evidence="4 8" id="KW-0560">Oxidoreductase</keyword>
<dbReference type="InterPro" id="IPR036396">
    <property type="entry name" value="Cyt_P450_sf"/>
</dbReference>
<keyword evidence="6 8" id="KW-0503">Monooxygenase</keyword>
<evidence type="ECO:0000256" key="8">
    <source>
        <dbReference type="RuleBase" id="RU000461"/>
    </source>
</evidence>
<evidence type="ECO:0000256" key="4">
    <source>
        <dbReference type="ARBA" id="ARBA00023002"/>
    </source>
</evidence>
<name>A0A291MZM7_SPHYA</name>
<dbReference type="GeneID" id="57777522"/>
<dbReference type="InterPro" id="IPR001128">
    <property type="entry name" value="Cyt_P450"/>
</dbReference>
<dbReference type="PRINTS" id="PR00359">
    <property type="entry name" value="BP450"/>
</dbReference>
<dbReference type="GO" id="GO:0016705">
    <property type="term" value="F:oxidoreductase activity, acting on paired donors, with incorporation or reduction of molecular oxygen"/>
    <property type="evidence" value="ECO:0007669"/>
    <property type="project" value="InterPro"/>
</dbReference>